<dbReference type="Proteomes" id="UP001208689">
    <property type="component" value="Chromosome"/>
</dbReference>
<evidence type="ECO:0000256" key="2">
    <source>
        <dbReference type="ARBA" id="ARBA00023134"/>
    </source>
</evidence>
<keyword evidence="4" id="KW-1185">Reference proteome</keyword>
<gene>
    <name evidence="3" type="ORF">NEF87_002816</name>
</gene>
<accession>A0ABY6HVA8</accession>
<sequence length="318" mass="36175">MVIQKKILFAGLDNSGKSSIILSFQKKFSFMNSTPTMGLERSNITTSSLLGLKFVAWDMGGQGRFRKRYLEKKYHMFTNTSVLFYIIDITDSNRFKESLDYYLKILDNFILLDENPQIVVCFHKNDPDIKEDPNILENIVFLSTKITAISKKFSCSINQTSIHDISTIYKLFSEGVMKSSPVSQMISAQLKAYTKITSSLAVLILSNDMLTIGNHSNHNHLLQICEKIGPRFLYTMSEIEELKFSSQNLILNVNYDIIEKNSSVNKHSAILFMQSFDIPEGEVLNIVTLAKNTRTYQLSQNYLPILASQISNILNIST</sequence>
<dbReference type="InterPro" id="IPR006762">
    <property type="entry name" value="Gtr1_RagA"/>
</dbReference>
<dbReference type="InterPro" id="IPR027417">
    <property type="entry name" value="P-loop_NTPase"/>
</dbReference>
<dbReference type="EMBL" id="CP104013">
    <property type="protein sequence ID" value="UYP46531.1"/>
    <property type="molecule type" value="Genomic_DNA"/>
</dbReference>
<name>A0ABY6HVA8_9ARCH</name>
<proteinExistence type="predicted"/>
<dbReference type="Pfam" id="PF04670">
    <property type="entry name" value="Gtr1_RagA"/>
    <property type="match status" value="1"/>
</dbReference>
<dbReference type="SUPFAM" id="SSF52540">
    <property type="entry name" value="P-loop containing nucleoside triphosphate hydrolases"/>
    <property type="match status" value="1"/>
</dbReference>
<dbReference type="PROSITE" id="PS51417">
    <property type="entry name" value="ARF"/>
    <property type="match status" value="1"/>
</dbReference>
<keyword evidence="2" id="KW-0342">GTP-binding</keyword>
<dbReference type="PANTHER" id="PTHR11259">
    <property type="entry name" value="RAS-RELATED GTP BINDING RAG/GTR YEAST"/>
    <property type="match status" value="1"/>
</dbReference>
<protein>
    <recommendedName>
        <fullName evidence="5">GTP-binding protein</fullName>
    </recommendedName>
</protein>
<dbReference type="Gene3D" id="3.40.50.300">
    <property type="entry name" value="P-loop containing nucleotide triphosphate hydrolases"/>
    <property type="match status" value="1"/>
</dbReference>
<reference evidence="3" key="1">
    <citation type="submission" date="2022-09" db="EMBL/GenBank/DDBJ databases">
        <title>Actin cytoskeleton and complex cell architecture in an #Asgard archaeon.</title>
        <authorList>
            <person name="Ponce Toledo R.I."/>
            <person name="Schleper C."/>
            <person name="Rodrigues Oliveira T."/>
            <person name="Wollweber F."/>
            <person name="Xu J."/>
            <person name="Rittmann S."/>
            <person name="Klingl A."/>
            <person name="Pilhofer M."/>
        </authorList>
    </citation>
    <scope>NUCLEOTIDE SEQUENCE</scope>
    <source>
        <strain evidence="3">B-35</strain>
    </source>
</reference>
<evidence type="ECO:0000256" key="1">
    <source>
        <dbReference type="ARBA" id="ARBA00022741"/>
    </source>
</evidence>
<evidence type="ECO:0000313" key="4">
    <source>
        <dbReference type="Proteomes" id="UP001208689"/>
    </source>
</evidence>
<keyword evidence="1" id="KW-0547">Nucleotide-binding</keyword>
<evidence type="ECO:0008006" key="5">
    <source>
        <dbReference type="Google" id="ProtNLM"/>
    </source>
</evidence>
<evidence type="ECO:0000313" key="3">
    <source>
        <dbReference type="EMBL" id="UYP46531.1"/>
    </source>
</evidence>
<dbReference type="PANTHER" id="PTHR11259:SF2">
    <property type="entry name" value="GH16429P"/>
    <property type="match status" value="1"/>
</dbReference>
<organism evidence="3 4">
    <name type="scientific">Candidatus Lokiarchaeum ossiferum</name>
    <dbReference type="NCBI Taxonomy" id="2951803"/>
    <lineage>
        <taxon>Archaea</taxon>
        <taxon>Promethearchaeati</taxon>
        <taxon>Promethearchaeota</taxon>
        <taxon>Promethearchaeia</taxon>
        <taxon>Promethearchaeales</taxon>
        <taxon>Promethearchaeaceae</taxon>
        <taxon>Candidatus Lokiarchaeum</taxon>
    </lineage>
</organism>